<proteinExistence type="inferred from homology"/>
<comment type="caution">
    <text evidence="8">The sequence shown here is derived from an EMBL/GenBank/DDBJ whole genome shotgun (WGS) entry which is preliminary data.</text>
</comment>
<evidence type="ECO:0000256" key="2">
    <source>
        <dbReference type="ARBA" id="ARBA00022517"/>
    </source>
</evidence>
<dbReference type="GO" id="GO:0043022">
    <property type="term" value="F:ribosome binding"/>
    <property type="evidence" value="ECO:0007669"/>
    <property type="project" value="InterPro"/>
</dbReference>
<comment type="subunit">
    <text evidence="5">Binds ribosomal protein uS19.</text>
</comment>
<dbReference type="AlphaFoldDB" id="A0A2W4T8E4"/>
<dbReference type="GO" id="GO:0005840">
    <property type="term" value="C:ribosome"/>
    <property type="evidence" value="ECO:0007669"/>
    <property type="project" value="InterPro"/>
</dbReference>
<feature type="domain" description="PRC-barrel" evidence="7">
    <location>
        <begin position="95"/>
        <end position="161"/>
    </location>
</feature>
<comment type="subcellular location">
    <subcellularLocation>
        <location evidence="5">Cytoplasm</location>
    </subcellularLocation>
</comment>
<reference evidence="8 9" key="1">
    <citation type="journal article" date="2018" name="Aquat. Microb. Ecol.">
        <title>Gammaproteobacterial methanotrophs dominate.</title>
        <authorList>
            <person name="Rissanen A.J."/>
            <person name="Saarenheimo J."/>
            <person name="Tiirola M."/>
            <person name="Peura S."/>
            <person name="Aalto S.L."/>
            <person name="Karvinen A."/>
            <person name="Nykanen H."/>
        </authorList>
    </citation>
    <scope>NUCLEOTIDE SEQUENCE [LARGE SCALE GENOMIC DNA]</scope>
    <source>
        <strain evidence="8">AMbin10</strain>
    </source>
</reference>
<dbReference type="InterPro" id="IPR036976">
    <property type="entry name" value="RimM_N_sf"/>
</dbReference>
<dbReference type="EMBL" id="QJPH01000276">
    <property type="protein sequence ID" value="PZN80974.1"/>
    <property type="molecule type" value="Genomic_DNA"/>
</dbReference>
<dbReference type="SUPFAM" id="SSF50346">
    <property type="entry name" value="PRC-barrel domain"/>
    <property type="match status" value="1"/>
</dbReference>
<dbReference type="InterPro" id="IPR027275">
    <property type="entry name" value="PRC-brl_dom"/>
</dbReference>
<evidence type="ECO:0000313" key="9">
    <source>
        <dbReference type="Proteomes" id="UP000249396"/>
    </source>
</evidence>
<dbReference type="Gene3D" id="2.30.30.240">
    <property type="entry name" value="PRC-barrel domain"/>
    <property type="match status" value="1"/>
</dbReference>
<evidence type="ECO:0000259" key="6">
    <source>
        <dbReference type="Pfam" id="PF01782"/>
    </source>
</evidence>
<evidence type="ECO:0000256" key="4">
    <source>
        <dbReference type="ARBA" id="ARBA00023186"/>
    </source>
</evidence>
<name>A0A2W4T8E4_9GAMM</name>
<dbReference type="GO" id="GO:0042274">
    <property type="term" value="P:ribosomal small subunit biogenesis"/>
    <property type="evidence" value="ECO:0007669"/>
    <property type="project" value="UniProtKB-UniRule"/>
</dbReference>
<dbReference type="Pfam" id="PF01782">
    <property type="entry name" value="RimM"/>
    <property type="match status" value="1"/>
</dbReference>
<dbReference type="PANTHER" id="PTHR33692">
    <property type="entry name" value="RIBOSOME MATURATION FACTOR RIMM"/>
    <property type="match status" value="1"/>
</dbReference>
<keyword evidence="1 5" id="KW-0963">Cytoplasm</keyword>
<comment type="domain">
    <text evidence="5">The PRC barrel domain binds ribosomal protein uS19.</text>
</comment>
<dbReference type="Pfam" id="PF05239">
    <property type="entry name" value="PRC"/>
    <property type="match status" value="1"/>
</dbReference>
<evidence type="ECO:0000256" key="1">
    <source>
        <dbReference type="ARBA" id="ARBA00022490"/>
    </source>
</evidence>
<feature type="domain" description="RimM N-terminal" evidence="6">
    <location>
        <begin position="7"/>
        <end position="87"/>
    </location>
</feature>
<evidence type="ECO:0000256" key="3">
    <source>
        <dbReference type="ARBA" id="ARBA00022552"/>
    </source>
</evidence>
<gene>
    <name evidence="5" type="primary">rimM</name>
    <name evidence="8" type="ORF">DM484_09205</name>
</gene>
<comment type="similarity">
    <text evidence="5">Belongs to the RimM family.</text>
</comment>
<dbReference type="Gene3D" id="2.40.30.60">
    <property type="entry name" value="RimM"/>
    <property type="match status" value="1"/>
</dbReference>
<evidence type="ECO:0000313" key="8">
    <source>
        <dbReference type="EMBL" id="PZN80974.1"/>
    </source>
</evidence>
<dbReference type="InterPro" id="IPR011961">
    <property type="entry name" value="RimM"/>
</dbReference>
<protein>
    <recommendedName>
        <fullName evidence="5">Ribosome maturation factor RimM</fullName>
    </recommendedName>
</protein>
<dbReference type="PANTHER" id="PTHR33692:SF1">
    <property type="entry name" value="RIBOSOME MATURATION FACTOR RIMM"/>
    <property type="match status" value="1"/>
</dbReference>
<keyword evidence="4 5" id="KW-0143">Chaperone</keyword>
<dbReference type="InterPro" id="IPR009000">
    <property type="entry name" value="Transl_B-barrel_sf"/>
</dbReference>
<keyword evidence="3 5" id="KW-0698">rRNA processing</keyword>
<dbReference type="NCBIfam" id="TIGR02273">
    <property type="entry name" value="16S_RimM"/>
    <property type="match status" value="1"/>
</dbReference>
<evidence type="ECO:0000256" key="5">
    <source>
        <dbReference type="HAMAP-Rule" id="MF_00014"/>
    </source>
</evidence>
<sequence>MSQLIIVGEIAGAFGIKGWVKIFSHTDPIQNILDYGPWLLTDLDGTKEYKVLSGRVHGNYVIALLEGVEDRDKAQKLKSSKISVSRESFPRLESGYYWADLIGLQVTNLDGVGLGTIEQMLSTGANDVIVAKAERERLIPFVMGTFVKEINVGEGKMLVDWDADF</sequence>
<evidence type="ECO:0000259" key="7">
    <source>
        <dbReference type="Pfam" id="PF05239"/>
    </source>
</evidence>
<dbReference type="SUPFAM" id="SSF50447">
    <property type="entry name" value="Translation proteins"/>
    <property type="match status" value="1"/>
</dbReference>
<dbReference type="InterPro" id="IPR002676">
    <property type="entry name" value="RimM_N"/>
</dbReference>
<dbReference type="Proteomes" id="UP000249396">
    <property type="component" value="Unassembled WGS sequence"/>
</dbReference>
<comment type="function">
    <text evidence="5">An accessory protein needed during the final step in the assembly of 30S ribosomal subunit, possibly for assembly of the head region. Essential for efficient processing of 16S rRNA. May be needed both before and after RbfA during the maturation of 16S rRNA. It has affinity for free ribosomal 30S subunits but not for 70S ribosomes.</text>
</comment>
<keyword evidence="2 5" id="KW-0690">Ribosome biogenesis</keyword>
<dbReference type="GO" id="GO:0005737">
    <property type="term" value="C:cytoplasm"/>
    <property type="evidence" value="ECO:0007669"/>
    <property type="project" value="UniProtKB-SubCell"/>
</dbReference>
<accession>A0A2W4T8E4</accession>
<organism evidence="8 9">
    <name type="scientific">Candidatus Methylumidiphilus alinenensis</name>
    <dbReference type="NCBI Taxonomy" id="2202197"/>
    <lineage>
        <taxon>Bacteria</taxon>
        <taxon>Pseudomonadati</taxon>
        <taxon>Pseudomonadota</taxon>
        <taxon>Gammaproteobacteria</taxon>
        <taxon>Methylococcales</taxon>
        <taxon>Candidatus Methylumidiphilus</taxon>
    </lineage>
</organism>
<dbReference type="GO" id="GO:0006364">
    <property type="term" value="P:rRNA processing"/>
    <property type="evidence" value="ECO:0007669"/>
    <property type="project" value="UniProtKB-UniRule"/>
</dbReference>
<dbReference type="HAMAP" id="MF_00014">
    <property type="entry name" value="Ribosome_mat_RimM"/>
    <property type="match status" value="1"/>
</dbReference>
<dbReference type="InterPro" id="IPR011033">
    <property type="entry name" value="PRC_barrel-like_sf"/>
</dbReference>